<dbReference type="InterPro" id="IPR016193">
    <property type="entry name" value="Cytidine_deaminase-like"/>
</dbReference>
<proteinExistence type="inferred from homology"/>
<dbReference type="GO" id="GO:0005829">
    <property type="term" value="C:cytosol"/>
    <property type="evidence" value="ECO:0007669"/>
    <property type="project" value="TreeGrafter"/>
</dbReference>
<protein>
    <submittedName>
        <fullName evidence="2">Uncharacterized protein</fullName>
    </submittedName>
</protein>
<dbReference type="PANTHER" id="PTHR11644">
    <property type="entry name" value="CYTIDINE DEAMINASE"/>
    <property type="match status" value="1"/>
</dbReference>
<dbReference type="Proteomes" id="UP000183144">
    <property type="component" value="Unassembled WGS sequence"/>
</dbReference>
<comment type="similarity">
    <text evidence="1">Belongs to the cytidine and deoxycytidylate deaminase family.</text>
</comment>
<dbReference type="EMBL" id="MNUI01000073">
    <property type="protein sequence ID" value="OIN88399.1"/>
    <property type="molecule type" value="Genomic_DNA"/>
</dbReference>
<dbReference type="PANTHER" id="PTHR11644:SF2">
    <property type="entry name" value="CYTIDINE DEAMINASE"/>
    <property type="match status" value="1"/>
</dbReference>
<dbReference type="Gene3D" id="3.40.140.10">
    <property type="entry name" value="Cytidine Deaminase, domain 2"/>
    <property type="match status" value="1"/>
</dbReference>
<sequence length="162" mass="18195">MDLELTADEQKLVEYAKQAVVQYNQIRHANGGVDTLYSFVLSDKGNIYDGASFESNIGVDCICGERHAIANMVLQESYTSKIKSIVVADSVPEVQPEGTPPCGNCRHVIWRHGTPDTCVILMQYIMGKSGWTFPKLEKHLIKDLYPHPFNPKPGLWDNFQPK</sequence>
<dbReference type="GO" id="GO:0008270">
    <property type="term" value="F:zinc ion binding"/>
    <property type="evidence" value="ECO:0007669"/>
    <property type="project" value="TreeGrafter"/>
</dbReference>
<dbReference type="GO" id="GO:0004126">
    <property type="term" value="F:cytidine deaminase activity"/>
    <property type="evidence" value="ECO:0007669"/>
    <property type="project" value="TreeGrafter"/>
</dbReference>
<organism evidence="2 3">
    <name type="scientific">Candidatus Beckwithbacteria bacterium CG1_02_47_37</name>
    <dbReference type="NCBI Taxonomy" id="1805034"/>
    <lineage>
        <taxon>Bacteria</taxon>
        <taxon>Candidatus Beckwithiibacteriota</taxon>
    </lineage>
</organism>
<accession>A0A1J4RNE8</accession>
<dbReference type="CDD" id="cd01283">
    <property type="entry name" value="cytidine_deaminase"/>
    <property type="match status" value="1"/>
</dbReference>
<comment type="caution">
    <text evidence="2">The sequence shown here is derived from an EMBL/GenBank/DDBJ whole genome shotgun (WGS) entry which is preliminary data.</text>
</comment>
<evidence type="ECO:0000313" key="2">
    <source>
        <dbReference type="EMBL" id="OIN88399.1"/>
    </source>
</evidence>
<evidence type="ECO:0000256" key="1">
    <source>
        <dbReference type="ARBA" id="ARBA00006576"/>
    </source>
</evidence>
<dbReference type="SUPFAM" id="SSF53927">
    <property type="entry name" value="Cytidine deaminase-like"/>
    <property type="match status" value="1"/>
</dbReference>
<dbReference type="AlphaFoldDB" id="A0A1J4RNE8"/>
<evidence type="ECO:0000313" key="3">
    <source>
        <dbReference type="Proteomes" id="UP000183144"/>
    </source>
</evidence>
<gene>
    <name evidence="2" type="ORF">AUJ59_03935</name>
</gene>
<dbReference type="InterPro" id="IPR050202">
    <property type="entry name" value="Cyt/Deoxycyt_deaminase"/>
</dbReference>
<name>A0A1J4RNE8_9BACT</name>
<reference evidence="2 3" key="1">
    <citation type="journal article" date="2016" name="Environ. Microbiol.">
        <title>Genomic resolution of a cold subsurface aquifer community provides metabolic insights for novel microbes adapted to high CO concentrations.</title>
        <authorList>
            <person name="Probst A.J."/>
            <person name="Castelle C.J."/>
            <person name="Singh A."/>
            <person name="Brown C.T."/>
            <person name="Anantharaman K."/>
            <person name="Sharon I."/>
            <person name="Hug L.A."/>
            <person name="Burstein D."/>
            <person name="Emerson J.B."/>
            <person name="Thomas B.C."/>
            <person name="Banfield J.F."/>
        </authorList>
    </citation>
    <scope>NUCLEOTIDE SEQUENCE [LARGE SCALE GENOMIC DNA]</scope>
    <source>
        <strain evidence="2">CG1_02_47_37</strain>
    </source>
</reference>
<dbReference type="STRING" id="1805034.AUJ59_03935"/>